<dbReference type="GO" id="GO:0005524">
    <property type="term" value="F:ATP binding"/>
    <property type="evidence" value="ECO:0007669"/>
    <property type="project" value="UniProtKB-KW"/>
</dbReference>
<dbReference type="EMBL" id="NOUW01000027">
    <property type="protein sequence ID" value="PDX89241.1"/>
    <property type="molecule type" value="Genomic_DNA"/>
</dbReference>
<evidence type="ECO:0000256" key="2">
    <source>
        <dbReference type="ARBA" id="ARBA00022741"/>
    </source>
</evidence>
<dbReference type="RefSeq" id="WP_097771251.1">
    <property type="nucleotide sequence ID" value="NZ_NOUW01000027.1"/>
</dbReference>
<keyword evidence="4" id="KW-0067">ATP-binding</keyword>
<comment type="caution">
    <text evidence="7">The sequence shown here is derived from an EMBL/GenBank/DDBJ whole genome shotgun (WGS) entry which is preliminary data.</text>
</comment>
<dbReference type="Proteomes" id="UP000220438">
    <property type="component" value="Unassembled WGS sequence"/>
</dbReference>
<gene>
    <name evidence="7" type="ORF">CHR61_10125</name>
</gene>
<dbReference type="InterPro" id="IPR036554">
    <property type="entry name" value="GHMP_kinase_C_sf"/>
</dbReference>
<dbReference type="PANTHER" id="PTHR10457">
    <property type="entry name" value="MEVALONATE KINASE/GALACTOKINASE"/>
    <property type="match status" value="1"/>
</dbReference>
<feature type="domain" description="GHMP kinase N-terminal" evidence="5">
    <location>
        <begin position="130"/>
        <end position="217"/>
    </location>
</feature>
<comment type="similarity">
    <text evidence="1">Belongs to the GHMP kinase family. GalK subfamily.</text>
</comment>
<feature type="domain" description="Galactokinase N-terminal" evidence="6">
    <location>
        <begin position="44"/>
        <end position="93"/>
    </location>
</feature>
<evidence type="ECO:0000256" key="3">
    <source>
        <dbReference type="ARBA" id="ARBA00022777"/>
    </source>
</evidence>
<keyword evidence="3 7" id="KW-0418">Kinase</keyword>
<evidence type="ECO:0000313" key="8">
    <source>
        <dbReference type="Proteomes" id="UP000220438"/>
    </source>
</evidence>
<dbReference type="SUPFAM" id="SSF54211">
    <property type="entry name" value="Ribosomal protein S5 domain 2-like"/>
    <property type="match status" value="1"/>
</dbReference>
<evidence type="ECO:0000313" key="7">
    <source>
        <dbReference type="EMBL" id="PDX89241.1"/>
    </source>
</evidence>
<dbReference type="Gene3D" id="3.30.230.10">
    <property type="match status" value="1"/>
</dbReference>
<name>A0A2A7BD38_9FIRM</name>
<protein>
    <submittedName>
        <fullName evidence="7">Galactokinase</fullName>
    </submittedName>
</protein>
<accession>A0A2A7BD38</accession>
<dbReference type="SUPFAM" id="SSF55060">
    <property type="entry name" value="GHMP Kinase, C-terminal domain"/>
    <property type="match status" value="1"/>
</dbReference>
<proteinExistence type="inferred from homology"/>
<dbReference type="GO" id="GO:0004335">
    <property type="term" value="F:galactokinase activity"/>
    <property type="evidence" value="ECO:0007669"/>
    <property type="project" value="InterPro"/>
</dbReference>
<dbReference type="InterPro" id="IPR020568">
    <property type="entry name" value="Ribosomal_Su5_D2-typ_SF"/>
</dbReference>
<reference evidence="7 8" key="1">
    <citation type="journal article" date="2017" name="Front. Microbiol.">
        <title>New Insights into the Diversity of the Genus Faecalibacterium.</title>
        <authorList>
            <person name="Benevides L."/>
            <person name="Burman S."/>
            <person name="Martin R."/>
            <person name="Robert V."/>
            <person name="Thomas M."/>
            <person name="Miquel S."/>
            <person name="Chain F."/>
            <person name="Sokol H."/>
            <person name="Bermudez-Humaran L.G."/>
            <person name="Morrison M."/>
            <person name="Langella P."/>
            <person name="Azevedo V.A."/>
            <person name="Chatel J.M."/>
            <person name="Soares S."/>
        </authorList>
    </citation>
    <scope>NUCLEOTIDE SEQUENCE [LARGE SCALE GENOMIC DNA]</scope>
    <source>
        <strain evidence="7 8">AHMP21</strain>
    </source>
</reference>
<dbReference type="PRINTS" id="PR00959">
    <property type="entry name" value="MEVGALKINASE"/>
</dbReference>
<dbReference type="GO" id="GO:0005829">
    <property type="term" value="C:cytosol"/>
    <property type="evidence" value="ECO:0007669"/>
    <property type="project" value="TreeGrafter"/>
</dbReference>
<dbReference type="PRINTS" id="PR00473">
    <property type="entry name" value="GALCTOKINASE"/>
</dbReference>
<dbReference type="InterPro" id="IPR006204">
    <property type="entry name" value="GHMP_kinase_N_dom"/>
</dbReference>
<dbReference type="GO" id="GO:0006012">
    <property type="term" value="P:galactose metabolic process"/>
    <property type="evidence" value="ECO:0007669"/>
    <property type="project" value="InterPro"/>
</dbReference>
<dbReference type="InterPro" id="IPR019539">
    <property type="entry name" value="GalKase_N"/>
</dbReference>
<dbReference type="InterPro" id="IPR006206">
    <property type="entry name" value="Mevalonate/galactokinase"/>
</dbReference>
<keyword evidence="2" id="KW-0547">Nucleotide-binding</keyword>
<evidence type="ECO:0000256" key="4">
    <source>
        <dbReference type="ARBA" id="ARBA00022840"/>
    </source>
</evidence>
<dbReference type="PANTHER" id="PTHR10457:SF7">
    <property type="entry name" value="GALACTOKINASE-RELATED"/>
    <property type="match status" value="1"/>
</dbReference>
<dbReference type="InterPro" id="IPR014721">
    <property type="entry name" value="Ribsml_uS5_D2-typ_fold_subgr"/>
</dbReference>
<keyword evidence="3 7" id="KW-0808">Transferase</keyword>
<dbReference type="Gene3D" id="3.30.70.890">
    <property type="entry name" value="GHMP kinase, C-terminal domain"/>
    <property type="match status" value="1"/>
</dbReference>
<organism evidence="7 8">
    <name type="scientific">Faecalibacterium prausnitzii</name>
    <dbReference type="NCBI Taxonomy" id="853"/>
    <lineage>
        <taxon>Bacteria</taxon>
        <taxon>Bacillati</taxon>
        <taxon>Bacillota</taxon>
        <taxon>Clostridia</taxon>
        <taxon>Eubacteriales</taxon>
        <taxon>Oscillospiraceae</taxon>
        <taxon>Faecalibacterium</taxon>
    </lineage>
</organism>
<evidence type="ECO:0000256" key="1">
    <source>
        <dbReference type="ARBA" id="ARBA00006566"/>
    </source>
</evidence>
<evidence type="ECO:0000259" key="5">
    <source>
        <dbReference type="Pfam" id="PF00288"/>
    </source>
</evidence>
<dbReference type="InterPro" id="IPR000705">
    <property type="entry name" value="Galactokinase"/>
</dbReference>
<evidence type="ECO:0000259" key="6">
    <source>
        <dbReference type="Pfam" id="PF10509"/>
    </source>
</evidence>
<dbReference type="AlphaFoldDB" id="A0A2A7BD38"/>
<dbReference type="PIRSF" id="PIRSF000530">
    <property type="entry name" value="Galactokinase"/>
    <property type="match status" value="1"/>
</dbReference>
<sequence length="430" mass="46103">MATSTQLRREILAGQWNEALCTLHGTEPAVLARQRQRYAAALEQFELYYGPGRQVHVYSAPGRAELGGNHTDHQHGYGLAAAVTLDLVAVASPSDDGFIRVKSRGFNKLDVIDLSEAEPQQGESTHSASLIRGIAEGFRAQGKTVGGFDAYTASDVLRGSGLSSSAAFEMGMAAILNGEYGCGLTAPELAKICQYAENTYFGKPSGMLDQLTSAVGGVIFADFADPKKPRIEKIHTAGLLPADMTLCVTDTRGSHSELTGEFAAIRHEMESVAACLGGKVLGQVKEQEFWKALPRLRKACGDRAVLRAVHYFEENARALAQRNALVSGDFNAFLQLILESGHASFALCQNVYCSTDVRHQGLSVALALSQTLLEGQGGAWRMQGGGFAGTIQAFVPGMLTAKYHDAIEKVFGAGSCYLLRLREQGALRVI</sequence>
<dbReference type="Pfam" id="PF00288">
    <property type="entry name" value="GHMP_kinases_N"/>
    <property type="match status" value="1"/>
</dbReference>
<dbReference type="Pfam" id="PF10509">
    <property type="entry name" value="GalKase_gal_bdg"/>
    <property type="match status" value="1"/>
</dbReference>